<keyword evidence="3" id="KW-1185">Reference proteome</keyword>
<feature type="compositionally biased region" description="Basic and acidic residues" evidence="1">
    <location>
        <begin position="61"/>
        <end position="73"/>
    </location>
</feature>
<feature type="region of interest" description="Disordered" evidence="1">
    <location>
        <begin position="1"/>
        <end position="20"/>
    </location>
</feature>
<dbReference type="Proteomes" id="UP000015241">
    <property type="component" value="Unassembled WGS sequence"/>
</dbReference>
<gene>
    <name evidence="2" type="ORF">FOMPIDRAFT_122547</name>
</gene>
<name>S8DZS1_FOMSC</name>
<feature type="compositionally biased region" description="Basic and acidic residues" evidence="1">
    <location>
        <begin position="166"/>
        <end position="178"/>
    </location>
</feature>
<reference evidence="2 3" key="1">
    <citation type="journal article" date="2012" name="Science">
        <title>The Paleozoic origin of enzymatic lignin decomposition reconstructed from 31 fungal genomes.</title>
        <authorList>
            <person name="Floudas D."/>
            <person name="Binder M."/>
            <person name="Riley R."/>
            <person name="Barry K."/>
            <person name="Blanchette R.A."/>
            <person name="Henrissat B."/>
            <person name="Martinez A.T."/>
            <person name="Otillar R."/>
            <person name="Spatafora J.W."/>
            <person name="Yadav J.S."/>
            <person name="Aerts A."/>
            <person name="Benoit I."/>
            <person name="Boyd A."/>
            <person name="Carlson A."/>
            <person name="Copeland A."/>
            <person name="Coutinho P.M."/>
            <person name="de Vries R.P."/>
            <person name="Ferreira P."/>
            <person name="Findley K."/>
            <person name="Foster B."/>
            <person name="Gaskell J."/>
            <person name="Glotzer D."/>
            <person name="Gorecki P."/>
            <person name="Heitman J."/>
            <person name="Hesse C."/>
            <person name="Hori C."/>
            <person name="Igarashi K."/>
            <person name="Jurgens J.A."/>
            <person name="Kallen N."/>
            <person name="Kersten P."/>
            <person name="Kohler A."/>
            <person name="Kuees U."/>
            <person name="Kumar T.K.A."/>
            <person name="Kuo A."/>
            <person name="LaButti K."/>
            <person name="Larrondo L.F."/>
            <person name="Lindquist E."/>
            <person name="Ling A."/>
            <person name="Lombard V."/>
            <person name="Lucas S."/>
            <person name="Lundell T."/>
            <person name="Martin R."/>
            <person name="McLaughlin D.J."/>
            <person name="Morgenstern I."/>
            <person name="Morin E."/>
            <person name="Murat C."/>
            <person name="Nagy L.G."/>
            <person name="Nolan M."/>
            <person name="Ohm R.A."/>
            <person name="Patyshakuliyeva A."/>
            <person name="Rokas A."/>
            <person name="Ruiz-Duenas F.J."/>
            <person name="Sabat G."/>
            <person name="Salamov A."/>
            <person name="Samejima M."/>
            <person name="Schmutz J."/>
            <person name="Slot J.C."/>
            <person name="St John F."/>
            <person name="Stenlid J."/>
            <person name="Sun H."/>
            <person name="Sun S."/>
            <person name="Syed K."/>
            <person name="Tsang A."/>
            <person name="Wiebenga A."/>
            <person name="Young D."/>
            <person name="Pisabarro A."/>
            <person name="Eastwood D.C."/>
            <person name="Martin F."/>
            <person name="Cullen D."/>
            <person name="Grigoriev I.V."/>
            <person name="Hibbett D.S."/>
        </authorList>
    </citation>
    <scope>NUCLEOTIDE SEQUENCE</scope>
    <source>
        <strain evidence="3">FP-58527</strain>
    </source>
</reference>
<evidence type="ECO:0000256" key="1">
    <source>
        <dbReference type="SAM" id="MobiDB-lite"/>
    </source>
</evidence>
<feature type="region of interest" description="Disordered" evidence="1">
    <location>
        <begin position="103"/>
        <end position="191"/>
    </location>
</feature>
<dbReference type="EMBL" id="KE504165">
    <property type="protein sequence ID" value="EPS98486.1"/>
    <property type="molecule type" value="Genomic_DNA"/>
</dbReference>
<proteinExistence type="predicted"/>
<accession>S8DZS1</accession>
<protein>
    <submittedName>
        <fullName evidence="2">Uncharacterized protein</fullName>
    </submittedName>
</protein>
<sequence length="191" mass="20507">MSLSYRSSRTYLGESGTMSQARRIEQPGAIPMTIGAALPRQSDLMTGDTSLRLDTAPLRGMGERESGRDDHDTAAAGSWDPFENQNQNDSFSAFTDMSSRWRTSFDTPMGIPRPSLTRTDGLRASRPPAMSSPGGSIAVFRLPESATRASDSSQTFSPPPASPHAEPVEGGHSVRDPRSTNVHEALVADAQ</sequence>
<organism evidence="2 3">
    <name type="scientific">Fomitopsis schrenkii</name>
    <name type="common">Brown rot fungus</name>
    <dbReference type="NCBI Taxonomy" id="2126942"/>
    <lineage>
        <taxon>Eukaryota</taxon>
        <taxon>Fungi</taxon>
        <taxon>Dikarya</taxon>
        <taxon>Basidiomycota</taxon>
        <taxon>Agaricomycotina</taxon>
        <taxon>Agaricomycetes</taxon>
        <taxon>Polyporales</taxon>
        <taxon>Fomitopsis</taxon>
    </lineage>
</organism>
<evidence type="ECO:0000313" key="2">
    <source>
        <dbReference type="EMBL" id="EPS98486.1"/>
    </source>
</evidence>
<dbReference type="HOGENOM" id="CLU_1421447_0_0_1"/>
<evidence type="ECO:0000313" key="3">
    <source>
        <dbReference type="Proteomes" id="UP000015241"/>
    </source>
</evidence>
<dbReference type="InParanoid" id="S8DZS1"/>
<feature type="region of interest" description="Disordered" evidence="1">
    <location>
        <begin position="39"/>
        <end position="90"/>
    </location>
</feature>
<feature type="compositionally biased region" description="Polar residues" evidence="1">
    <location>
        <begin position="147"/>
        <end position="156"/>
    </location>
</feature>
<dbReference type="AlphaFoldDB" id="S8DZS1"/>